<dbReference type="AlphaFoldDB" id="I2GPP7"/>
<evidence type="ECO:0000313" key="12">
    <source>
        <dbReference type="Proteomes" id="UP000009309"/>
    </source>
</evidence>
<dbReference type="InterPro" id="IPR031919">
    <property type="entry name" value="Fucosidase_C"/>
</dbReference>
<feature type="signal peptide" evidence="8">
    <location>
        <begin position="1"/>
        <end position="24"/>
    </location>
</feature>
<dbReference type="SUPFAM" id="SSF51445">
    <property type="entry name" value="(Trans)glycosidases"/>
    <property type="match status" value="1"/>
</dbReference>
<dbReference type="GO" id="GO:0016139">
    <property type="term" value="P:glycoside catabolic process"/>
    <property type="evidence" value="ECO:0007669"/>
    <property type="project" value="TreeGrafter"/>
</dbReference>
<organism evidence="11 12">
    <name type="scientific">Fibrisoma limi BUZ 3</name>
    <dbReference type="NCBI Taxonomy" id="1185876"/>
    <lineage>
        <taxon>Bacteria</taxon>
        <taxon>Pseudomonadati</taxon>
        <taxon>Bacteroidota</taxon>
        <taxon>Cytophagia</taxon>
        <taxon>Cytophagales</taxon>
        <taxon>Spirosomataceae</taxon>
        <taxon>Fibrisoma</taxon>
    </lineage>
</organism>
<evidence type="ECO:0000259" key="9">
    <source>
        <dbReference type="Pfam" id="PF01120"/>
    </source>
</evidence>
<proteinExistence type="inferred from homology"/>
<dbReference type="InterPro" id="IPR013780">
    <property type="entry name" value="Glyco_hydro_b"/>
</dbReference>
<sequence>MKRCKINWLVIWALVHTLALSVNAQSTSARSGSADGPYQPTWPSIDSRPVPAWFEDAKFGIFIHWGVYSVPAYSPTARDKVGIYDRYAEHYWRRLLNPSKTQSFFIDFHNRNYGPGFKYQDFAKDFNAEMFQPDEWANLFQQAGAKYVVLTSKHHEGFALWPSKLSWNWNAMDVGPHRDLLGDLTKAVRDKDLKMGYYYSLLEWYHPLYKKETINQYIEEHMFPQMKELVTTYKPDVFWTDGEWDYTSDVLRSPQFLAWLYNDSPVKDRVVVNDRWGKETRSKHGGFFTTEYDLIHEGDSQGVKFERPWEECRGIAGSFGYNRNEILEDYSSSEELVHILINKVARGGNLLLNVGPTADGRIPVIMQQRLTDMGTWLKVNGEGIYGTRKWDAAPRIDKNTTTYFTRKGNDLYLITTKWQDSFSVDGVSSGTKVRLLGYNGAVKASAKGGKLTISAPPVTPATVPCAYAWVYKLEKAL</sequence>
<evidence type="ECO:0000256" key="7">
    <source>
        <dbReference type="PIRSR" id="PIRSR001092-1"/>
    </source>
</evidence>
<dbReference type="Gene3D" id="3.20.20.80">
    <property type="entry name" value="Glycosidases"/>
    <property type="match status" value="1"/>
</dbReference>
<keyword evidence="12" id="KW-1185">Reference proteome</keyword>
<dbReference type="PRINTS" id="PR00741">
    <property type="entry name" value="GLHYDRLASE29"/>
</dbReference>
<comment type="function">
    <text evidence="1">Alpha-L-fucosidase is responsible for hydrolyzing the alpha-1,6-linked fucose joined to the reducing-end N-acetylglucosamine of the carbohydrate moieties of glycoproteins.</text>
</comment>
<dbReference type="OrthoDB" id="107551at2"/>
<reference evidence="11 12" key="1">
    <citation type="journal article" date="2012" name="J. Bacteriol.">
        <title>Genome Sequence of the Filamentous Bacterium Fibrisoma limi BUZ 3T.</title>
        <authorList>
            <person name="Filippini M."/>
            <person name="Qi W."/>
            <person name="Jaenicke S."/>
            <person name="Goesmann A."/>
            <person name="Smits T.H."/>
            <person name="Bagheri H.C."/>
        </authorList>
    </citation>
    <scope>NUCLEOTIDE SEQUENCE [LARGE SCALE GENOMIC DNA]</scope>
    <source>
        <strain evidence="12">BUZ 3T</strain>
    </source>
</reference>
<evidence type="ECO:0000313" key="11">
    <source>
        <dbReference type="EMBL" id="CCH55875.1"/>
    </source>
</evidence>
<dbReference type="PANTHER" id="PTHR10030">
    <property type="entry name" value="ALPHA-L-FUCOSIDASE"/>
    <property type="match status" value="1"/>
</dbReference>
<evidence type="ECO:0000259" key="10">
    <source>
        <dbReference type="Pfam" id="PF16757"/>
    </source>
</evidence>
<keyword evidence="4 8" id="KW-0732">Signal</keyword>
<keyword evidence="5 11" id="KW-0378">Hydrolase</keyword>
<dbReference type="SMART" id="SM00812">
    <property type="entry name" value="Alpha_L_fucos"/>
    <property type="match status" value="1"/>
</dbReference>
<evidence type="ECO:0000256" key="4">
    <source>
        <dbReference type="ARBA" id="ARBA00022729"/>
    </source>
</evidence>
<dbReference type="Gene3D" id="2.60.40.1180">
    <property type="entry name" value="Golgi alpha-mannosidase II"/>
    <property type="match status" value="1"/>
</dbReference>
<dbReference type="GO" id="GO:0005764">
    <property type="term" value="C:lysosome"/>
    <property type="evidence" value="ECO:0007669"/>
    <property type="project" value="TreeGrafter"/>
</dbReference>
<dbReference type="InterPro" id="IPR017853">
    <property type="entry name" value="GH"/>
</dbReference>
<evidence type="ECO:0000256" key="1">
    <source>
        <dbReference type="ARBA" id="ARBA00004071"/>
    </source>
</evidence>
<dbReference type="PIRSF" id="PIRSF001092">
    <property type="entry name" value="Alpha-L-fucosidase"/>
    <property type="match status" value="1"/>
</dbReference>
<dbReference type="eggNOG" id="COG3669">
    <property type="taxonomic scope" value="Bacteria"/>
</dbReference>
<comment type="caution">
    <text evidence="11">The sequence shown here is derived from an EMBL/GenBank/DDBJ whole genome shotgun (WGS) entry which is preliminary data.</text>
</comment>
<dbReference type="InterPro" id="IPR057739">
    <property type="entry name" value="Glyco_hydro_29_N"/>
</dbReference>
<evidence type="ECO:0000256" key="6">
    <source>
        <dbReference type="ARBA" id="ARBA00023295"/>
    </source>
</evidence>
<feature type="chain" id="PRO_5003659783" description="alpha-L-fucosidase" evidence="8">
    <location>
        <begin position="25"/>
        <end position="477"/>
    </location>
</feature>
<dbReference type="Pfam" id="PF16757">
    <property type="entry name" value="Fucosidase_C"/>
    <property type="match status" value="1"/>
</dbReference>
<dbReference type="EMBL" id="CAIT01000009">
    <property type="protein sequence ID" value="CCH55875.1"/>
    <property type="molecule type" value="Genomic_DNA"/>
</dbReference>
<dbReference type="GO" id="GO:0004560">
    <property type="term" value="F:alpha-L-fucosidase activity"/>
    <property type="evidence" value="ECO:0007669"/>
    <property type="project" value="UniProtKB-EC"/>
</dbReference>
<feature type="site" description="May be important for catalysis" evidence="7">
    <location>
        <position position="312"/>
    </location>
</feature>
<dbReference type="EC" id="3.2.1.51" evidence="3"/>
<gene>
    <name evidence="11" type="ORF">BN8_05171</name>
</gene>
<evidence type="ECO:0000256" key="8">
    <source>
        <dbReference type="SAM" id="SignalP"/>
    </source>
</evidence>
<feature type="domain" description="Glycoside hydrolase family 29 N-terminal" evidence="9">
    <location>
        <begin position="31"/>
        <end position="382"/>
    </location>
</feature>
<dbReference type="InterPro" id="IPR016286">
    <property type="entry name" value="FUC_metazoa-typ"/>
</dbReference>
<dbReference type="InterPro" id="IPR000933">
    <property type="entry name" value="Glyco_hydro_29"/>
</dbReference>
<evidence type="ECO:0000256" key="2">
    <source>
        <dbReference type="ARBA" id="ARBA00007951"/>
    </source>
</evidence>
<keyword evidence="6 11" id="KW-0326">Glycosidase</keyword>
<dbReference type="PANTHER" id="PTHR10030:SF37">
    <property type="entry name" value="ALPHA-L-FUCOSIDASE-RELATED"/>
    <property type="match status" value="1"/>
</dbReference>
<dbReference type="Pfam" id="PF01120">
    <property type="entry name" value="Alpha_L_fucos"/>
    <property type="match status" value="1"/>
</dbReference>
<protein>
    <recommendedName>
        <fullName evidence="3">alpha-L-fucosidase</fullName>
        <ecNumber evidence="3">3.2.1.51</ecNumber>
    </recommendedName>
</protein>
<dbReference type="Proteomes" id="UP000009309">
    <property type="component" value="Unassembled WGS sequence"/>
</dbReference>
<dbReference type="RefSeq" id="WP_009284440.1">
    <property type="nucleotide sequence ID" value="NZ_CAIT01000009.1"/>
</dbReference>
<evidence type="ECO:0000256" key="3">
    <source>
        <dbReference type="ARBA" id="ARBA00012662"/>
    </source>
</evidence>
<dbReference type="STRING" id="1185876.BN8_05171"/>
<feature type="domain" description="Alpha-L-fucosidase C-terminal" evidence="10">
    <location>
        <begin position="401"/>
        <end position="474"/>
    </location>
</feature>
<evidence type="ECO:0000256" key="5">
    <source>
        <dbReference type="ARBA" id="ARBA00022801"/>
    </source>
</evidence>
<name>I2GPP7_9BACT</name>
<comment type="similarity">
    <text evidence="2">Belongs to the glycosyl hydrolase 29 family.</text>
</comment>
<accession>I2GPP7</accession>
<dbReference type="GO" id="GO:0006004">
    <property type="term" value="P:fucose metabolic process"/>
    <property type="evidence" value="ECO:0007669"/>
    <property type="project" value="InterPro"/>
</dbReference>